<reference evidence="6 7" key="1">
    <citation type="submission" date="2016-04" db="EMBL/GenBank/DDBJ databases">
        <authorList>
            <person name="Evans L.H."/>
            <person name="Alamgir A."/>
            <person name="Owens N."/>
            <person name="Weber N.D."/>
            <person name="Virtaneva K."/>
            <person name="Barbian K."/>
            <person name="Babar A."/>
            <person name="Rosenke K."/>
        </authorList>
    </citation>
    <scope>NUCLEOTIDE SEQUENCE [LARGE SCALE GENOMIC DNA]</scope>
    <source>
        <strain evidence="6 7">PMB02</strain>
    </source>
</reference>
<dbReference type="NCBIfam" id="TIGR00229">
    <property type="entry name" value="sensory_box"/>
    <property type="match status" value="1"/>
</dbReference>
<dbReference type="PROSITE" id="PS50113">
    <property type="entry name" value="PAC"/>
    <property type="match status" value="1"/>
</dbReference>
<dbReference type="PROSITE" id="PS50111">
    <property type="entry name" value="CHEMOTAXIS_TRANSDUC_2"/>
    <property type="match status" value="1"/>
</dbReference>
<dbReference type="GO" id="GO:0016020">
    <property type="term" value="C:membrane"/>
    <property type="evidence" value="ECO:0007669"/>
    <property type="project" value="InterPro"/>
</dbReference>
<dbReference type="InterPro" id="IPR000014">
    <property type="entry name" value="PAS"/>
</dbReference>
<dbReference type="CDD" id="cd00130">
    <property type="entry name" value="PAS"/>
    <property type="match status" value="1"/>
</dbReference>
<dbReference type="Pfam" id="PF00015">
    <property type="entry name" value="MCPsignal"/>
    <property type="match status" value="1"/>
</dbReference>
<dbReference type="EMBL" id="LWHQ01000006">
    <property type="protein sequence ID" value="OAS27263.1"/>
    <property type="molecule type" value="Genomic_DNA"/>
</dbReference>
<dbReference type="SUPFAM" id="SSF58104">
    <property type="entry name" value="Methyl-accepting chemotaxis protein (MCP) signaling domain"/>
    <property type="match status" value="1"/>
</dbReference>
<sequence>MAWGRHKPIEDARLTALDRAMATIEFALDGTIVAVNANFQALTGYPPQEIVGEPHSLLVPPAVFASEAYREFWRQLRAGIHQVGEFERIGKDGRQIWLCASYLPVLGPDGAPRSVMKFAFDVTAKTQETLRLARMVEGMPMAVMMADPQDDFRISYMNESSRTTLGAIERHLPVPVSQLVGSSIDVFHKDPSHQRRMLADASRLPHRTKIRLGPEVLDLQVSAINGPDGAYLGPMMTWSIVTAQTRVAEEVREVVDAVTAAAGEMARSAEGLTGAATDARTRAAAVADTSRQMSGSVRDVADQVGRVSERSRQIATQAEATDATVRQLIENTRQVDAVVGMIKSIASQTNLLALNATIEAARAGEAGRGFAVVAGEVKQLAGQTAKATDEITRQVATIQTATGDAVAAIQGITETVGELSALTRSISAAVEEQAASTAAMSGTITGVSDAATRTGHLADTVRGLAGTLAANSGRLDGSITAFVGGRR</sequence>
<keyword evidence="1 2" id="KW-0807">Transducer</keyword>
<organism evidence="6 7">
    <name type="scientific">Methylobacterium platani</name>
    <dbReference type="NCBI Taxonomy" id="427683"/>
    <lineage>
        <taxon>Bacteria</taxon>
        <taxon>Pseudomonadati</taxon>
        <taxon>Pseudomonadota</taxon>
        <taxon>Alphaproteobacteria</taxon>
        <taxon>Hyphomicrobiales</taxon>
        <taxon>Methylobacteriaceae</taxon>
        <taxon>Methylobacterium</taxon>
    </lineage>
</organism>
<feature type="domain" description="PAS" evidence="4">
    <location>
        <begin position="29"/>
        <end position="53"/>
    </location>
</feature>
<evidence type="ECO:0000256" key="2">
    <source>
        <dbReference type="PROSITE-ProRule" id="PRU00284"/>
    </source>
</evidence>
<dbReference type="PANTHER" id="PTHR32089:SF112">
    <property type="entry name" value="LYSOZYME-LIKE PROTEIN-RELATED"/>
    <property type="match status" value="1"/>
</dbReference>
<dbReference type="SUPFAM" id="SSF55785">
    <property type="entry name" value="PYP-like sensor domain (PAS domain)"/>
    <property type="match status" value="1"/>
</dbReference>
<accession>A0A179SL94</accession>
<dbReference type="AlphaFoldDB" id="A0A179SL94"/>
<evidence type="ECO:0000313" key="7">
    <source>
        <dbReference type="Proteomes" id="UP000078316"/>
    </source>
</evidence>
<evidence type="ECO:0000256" key="1">
    <source>
        <dbReference type="ARBA" id="ARBA00023224"/>
    </source>
</evidence>
<dbReference type="Gene3D" id="1.10.287.950">
    <property type="entry name" value="Methyl-accepting chemotaxis protein"/>
    <property type="match status" value="1"/>
</dbReference>
<dbReference type="PROSITE" id="PS50112">
    <property type="entry name" value="PAS"/>
    <property type="match status" value="1"/>
</dbReference>
<gene>
    <name evidence="6" type="ORF">A5481_02235</name>
</gene>
<dbReference type="Proteomes" id="UP000078316">
    <property type="component" value="Unassembled WGS sequence"/>
</dbReference>
<comment type="caution">
    <text evidence="6">The sequence shown here is derived from an EMBL/GenBank/DDBJ whole genome shotgun (WGS) entry which is preliminary data.</text>
</comment>
<dbReference type="STRING" id="427683.A5481_02235"/>
<dbReference type="InterPro" id="IPR004089">
    <property type="entry name" value="MCPsignal_dom"/>
</dbReference>
<dbReference type="SMART" id="SM00091">
    <property type="entry name" value="PAS"/>
    <property type="match status" value="2"/>
</dbReference>
<dbReference type="InterPro" id="IPR013656">
    <property type="entry name" value="PAS_4"/>
</dbReference>
<evidence type="ECO:0000313" key="6">
    <source>
        <dbReference type="EMBL" id="OAS27263.1"/>
    </source>
</evidence>
<dbReference type="GO" id="GO:0016301">
    <property type="term" value="F:kinase activity"/>
    <property type="evidence" value="ECO:0007669"/>
    <property type="project" value="UniProtKB-KW"/>
</dbReference>
<dbReference type="Gene3D" id="3.30.450.20">
    <property type="entry name" value="PAS domain"/>
    <property type="match status" value="2"/>
</dbReference>
<proteinExistence type="predicted"/>
<protein>
    <submittedName>
        <fullName evidence="6">Histidine kinase</fullName>
    </submittedName>
</protein>
<evidence type="ECO:0000259" key="5">
    <source>
        <dbReference type="PROSITE" id="PS50113"/>
    </source>
</evidence>
<dbReference type="InterPro" id="IPR000700">
    <property type="entry name" value="PAS-assoc_C"/>
</dbReference>
<dbReference type="GO" id="GO:0007165">
    <property type="term" value="P:signal transduction"/>
    <property type="evidence" value="ECO:0007669"/>
    <property type="project" value="UniProtKB-KW"/>
</dbReference>
<name>A0A179SL94_9HYPH</name>
<keyword evidence="6" id="KW-0418">Kinase</keyword>
<feature type="domain" description="Methyl-accepting transducer" evidence="3">
    <location>
        <begin position="247"/>
        <end position="469"/>
    </location>
</feature>
<dbReference type="Pfam" id="PF08448">
    <property type="entry name" value="PAS_4"/>
    <property type="match status" value="1"/>
</dbReference>
<feature type="domain" description="PAC" evidence="5">
    <location>
        <begin position="82"/>
        <end position="134"/>
    </location>
</feature>
<dbReference type="Pfam" id="PF13188">
    <property type="entry name" value="PAS_8"/>
    <property type="match status" value="1"/>
</dbReference>
<dbReference type="InterPro" id="IPR035965">
    <property type="entry name" value="PAS-like_dom_sf"/>
</dbReference>
<keyword evidence="6" id="KW-0808">Transferase</keyword>
<evidence type="ECO:0000259" key="4">
    <source>
        <dbReference type="PROSITE" id="PS50112"/>
    </source>
</evidence>
<evidence type="ECO:0000259" key="3">
    <source>
        <dbReference type="PROSITE" id="PS50111"/>
    </source>
</evidence>
<dbReference type="PANTHER" id="PTHR32089">
    <property type="entry name" value="METHYL-ACCEPTING CHEMOTAXIS PROTEIN MCPB"/>
    <property type="match status" value="1"/>
</dbReference>
<dbReference type="SMART" id="SM00283">
    <property type="entry name" value="MA"/>
    <property type="match status" value="1"/>
</dbReference>